<reference evidence="2 3" key="1">
    <citation type="submission" date="2013-02" db="EMBL/GenBank/DDBJ databases">
        <title>The Genome Sequence of Acinetobacter calcoaceticus CIP 81.8.</title>
        <authorList>
            <consortium name="The Broad Institute Genome Sequencing Platform"/>
            <consortium name="The Broad Institute Genome Sequencing Center for Infectious Disease"/>
            <person name="Cerqueira G."/>
            <person name="Feldgarden M."/>
            <person name="Courvalin P."/>
            <person name="Perichon B."/>
            <person name="Grillot-Courvalin C."/>
            <person name="Clermont D."/>
            <person name="Rocha E."/>
            <person name="Yoon E.-J."/>
            <person name="Nemec A."/>
            <person name="Walker B."/>
            <person name="Young S.K."/>
            <person name="Zeng Q."/>
            <person name="Gargeya S."/>
            <person name="Fitzgerald M."/>
            <person name="Haas B."/>
            <person name="Abouelleil A."/>
            <person name="Alvarado L."/>
            <person name="Arachchi H.M."/>
            <person name="Berlin A.M."/>
            <person name="Chapman S.B."/>
            <person name="Dewar J."/>
            <person name="Goldberg J."/>
            <person name="Griggs A."/>
            <person name="Gujja S."/>
            <person name="Hansen M."/>
            <person name="Howarth C."/>
            <person name="Imamovic A."/>
            <person name="Larimer J."/>
            <person name="McCowan C."/>
            <person name="Murphy C."/>
            <person name="Neiman D."/>
            <person name="Pearson M."/>
            <person name="Priest M."/>
            <person name="Roberts A."/>
            <person name="Saif S."/>
            <person name="Shea T."/>
            <person name="Sisk P."/>
            <person name="Sykes S."/>
            <person name="Wortman J."/>
            <person name="Nusbaum C."/>
            <person name="Birren B."/>
        </authorList>
    </citation>
    <scope>NUCLEOTIDE SEQUENCE [LARGE SCALE GENOMIC DNA]</scope>
    <source>
        <strain evidence="2 3">CIP 81.8</strain>
    </source>
</reference>
<keyword evidence="3" id="KW-1185">Reference proteome</keyword>
<gene>
    <name evidence="2" type="ORF">F936_02102</name>
</gene>
<organism evidence="2 3">
    <name type="scientific">Acinetobacter calcoaceticus DSM 30006 = CIP 81.8</name>
    <dbReference type="NCBI Taxonomy" id="981331"/>
    <lineage>
        <taxon>Bacteria</taxon>
        <taxon>Pseudomonadati</taxon>
        <taxon>Pseudomonadota</taxon>
        <taxon>Gammaproteobacteria</taxon>
        <taxon>Moraxellales</taxon>
        <taxon>Moraxellaceae</taxon>
        <taxon>Acinetobacter</taxon>
        <taxon>Acinetobacter calcoaceticus/baumannii complex</taxon>
    </lineage>
</organism>
<accession>A0ABN0K633</accession>
<protein>
    <submittedName>
        <fullName evidence="2">Uncharacterized protein</fullName>
    </submittedName>
</protein>
<dbReference type="Proteomes" id="UP000013024">
    <property type="component" value="Unassembled WGS sequence"/>
</dbReference>
<evidence type="ECO:0000313" key="2">
    <source>
        <dbReference type="EMBL" id="ENV99019.1"/>
    </source>
</evidence>
<sequence>MQMLPQKIIQTNENTRFVFASTDTTAIYSFVIAALVGIILALVGVFLAWWYGKKSFDLTTKSFEITVEQIIASIEAAKVNTNELIKSNKESLAMQEELKRKELVFQSRQVWLNDLRDTSTLYLESLSKMSSLYIKKRQEIRSRVKVDNELFLENSAQESINITRISLKIEFLLNPKGLNEQIILQLMSNIHEIIRVQFPKCLAIDNSENIRGLIDSDYNNFRAEIRKLLKIEWEKTKTLK</sequence>
<keyword evidence="1" id="KW-0812">Transmembrane</keyword>
<dbReference type="GeneID" id="92919527"/>
<evidence type="ECO:0000313" key="3">
    <source>
        <dbReference type="Proteomes" id="UP000013024"/>
    </source>
</evidence>
<dbReference type="RefSeq" id="WP_005047283.1">
    <property type="nucleotide sequence ID" value="NZ_KB849780.1"/>
</dbReference>
<dbReference type="EMBL" id="APQI01000004">
    <property type="protein sequence ID" value="ENV99019.1"/>
    <property type="molecule type" value="Genomic_DNA"/>
</dbReference>
<name>A0ABN0K633_ACICA</name>
<comment type="caution">
    <text evidence="2">The sequence shown here is derived from an EMBL/GenBank/DDBJ whole genome shotgun (WGS) entry which is preliminary data.</text>
</comment>
<proteinExistence type="predicted"/>
<keyword evidence="1" id="KW-1133">Transmembrane helix</keyword>
<evidence type="ECO:0000256" key="1">
    <source>
        <dbReference type="SAM" id="Phobius"/>
    </source>
</evidence>
<feature type="transmembrane region" description="Helical" evidence="1">
    <location>
        <begin position="26"/>
        <end position="51"/>
    </location>
</feature>
<keyword evidence="1" id="KW-0472">Membrane</keyword>